<evidence type="ECO:0000256" key="1">
    <source>
        <dbReference type="ARBA" id="ARBA00023015"/>
    </source>
</evidence>
<dbReference type="InterPro" id="IPR009057">
    <property type="entry name" value="Homeodomain-like_sf"/>
</dbReference>
<dbReference type="EMBL" id="RJTM01000180">
    <property type="protein sequence ID" value="RNL69270.1"/>
    <property type="molecule type" value="Genomic_DNA"/>
</dbReference>
<keyword evidence="2" id="KW-0238">DNA-binding</keyword>
<dbReference type="PRINTS" id="PR00032">
    <property type="entry name" value="HTHARAC"/>
</dbReference>
<proteinExistence type="predicted"/>
<dbReference type="SUPFAM" id="SSF46689">
    <property type="entry name" value="Homeodomain-like"/>
    <property type="match status" value="1"/>
</dbReference>
<keyword evidence="1" id="KW-0805">Transcription regulation</keyword>
<dbReference type="PANTHER" id="PTHR43280">
    <property type="entry name" value="ARAC-FAMILY TRANSCRIPTIONAL REGULATOR"/>
    <property type="match status" value="1"/>
</dbReference>
<evidence type="ECO:0000256" key="2">
    <source>
        <dbReference type="ARBA" id="ARBA00023125"/>
    </source>
</evidence>
<dbReference type="InterPro" id="IPR018060">
    <property type="entry name" value="HTH_AraC"/>
</dbReference>
<dbReference type="InterPro" id="IPR037923">
    <property type="entry name" value="HTH-like"/>
</dbReference>
<dbReference type="Gene3D" id="2.60.120.10">
    <property type="entry name" value="Jelly Rolls"/>
    <property type="match status" value="1"/>
</dbReference>
<dbReference type="Pfam" id="PF12833">
    <property type="entry name" value="HTH_18"/>
    <property type="match status" value="1"/>
</dbReference>
<dbReference type="OrthoDB" id="1096411at2"/>
<evidence type="ECO:0000313" key="5">
    <source>
        <dbReference type="EMBL" id="RNL69270.1"/>
    </source>
</evidence>
<dbReference type="GO" id="GO:0003700">
    <property type="term" value="F:DNA-binding transcription factor activity"/>
    <property type="evidence" value="ECO:0007669"/>
    <property type="project" value="InterPro"/>
</dbReference>
<sequence length="272" mass="31526">MKEDIPVVDKTSTLSDVKVAKFDVNKRYTKPHKHNKYLEIVFFTGGEGYHFLDLKNYKIEPPVLFFITKNQVHHWEIDAVPRGYVIIIKESYLNTTKDKSINARLLQLNGINKLSVPSEKAEQLENLFKALCNEFEEFNPKTEIFEGIFNVILMYLIDCTNRLNGNNQNLGLLFLNMIPADLKINVGHYAGKLNMTPQNLNSLCKKIFNQTASEVIAQHIIKEVKYLLVYTDFAVSDIAYKLGFQDTSNFIKYFKRHTGLTPLKYKKIDQEY</sequence>
<dbReference type="Proteomes" id="UP000267469">
    <property type="component" value="Unassembled WGS sequence"/>
</dbReference>
<dbReference type="RefSeq" id="WP_123218239.1">
    <property type="nucleotide sequence ID" value="NZ_RJTM01000180.1"/>
</dbReference>
<accession>A0A3N0D0T6</accession>
<dbReference type="SMART" id="SM00342">
    <property type="entry name" value="HTH_ARAC"/>
    <property type="match status" value="1"/>
</dbReference>
<evidence type="ECO:0000259" key="4">
    <source>
        <dbReference type="PROSITE" id="PS01124"/>
    </source>
</evidence>
<comment type="caution">
    <text evidence="5">The sequence shown here is derived from an EMBL/GenBank/DDBJ whole genome shotgun (WGS) entry which is preliminary data.</text>
</comment>
<name>A0A3N0D0T6_SINP1</name>
<dbReference type="InterPro" id="IPR003313">
    <property type="entry name" value="AraC-bd"/>
</dbReference>
<organism evidence="5 6">
    <name type="scientific">Sinomicrobium pectinilyticum</name>
    <dbReference type="NCBI Taxonomy" id="1084421"/>
    <lineage>
        <taxon>Bacteria</taxon>
        <taxon>Pseudomonadati</taxon>
        <taxon>Bacteroidota</taxon>
        <taxon>Flavobacteriia</taxon>
        <taxon>Flavobacteriales</taxon>
        <taxon>Flavobacteriaceae</taxon>
        <taxon>Sinomicrobium</taxon>
    </lineage>
</organism>
<feature type="domain" description="HTH araC/xylS-type" evidence="4">
    <location>
        <begin position="167"/>
        <end position="268"/>
    </location>
</feature>
<protein>
    <submittedName>
        <fullName evidence="5">Helix-turn-helix domain-containing protein</fullName>
    </submittedName>
</protein>
<dbReference type="PANTHER" id="PTHR43280:SF32">
    <property type="entry name" value="TRANSCRIPTIONAL REGULATORY PROTEIN"/>
    <property type="match status" value="1"/>
</dbReference>
<dbReference type="AlphaFoldDB" id="A0A3N0D0T6"/>
<keyword evidence="3" id="KW-0804">Transcription</keyword>
<dbReference type="GO" id="GO:0043565">
    <property type="term" value="F:sequence-specific DNA binding"/>
    <property type="evidence" value="ECO:0007669"/>
    <property type="project" value="InterPro"/>
</dbReference>
<keyword evidence="6" id="KW-1185">Reference proteome</keyword>
<reference evidence="5 6" key="1">
    <citation type="submission" date="2018-10" db="EMBL/GenBank/DDBJ databases">
        <title>Sinomicrobium pectinilyticum sp. nov., a pectinase-producing bacterium isolated from alkaline and saline soil, and emended description of the genus Sinomicrobium.</title>
        <authorList>
            <person name="Cheng B."/>
            <person name="Li C."/>
            <person name="Lai Q."/>
            <person name="Du M."/>
            <person name="Shao Z."/>
            <person name="Xu P."/>
            <person name="Yang C."/>
        </authorList>
    </citation>
    <scope>NUCLEOTIDE SEQUENCE [LARGE SCALE GENOMIC DNA]</scope>
    <source>
        <strain evidence="5 6">5DNS001</strain>
    </source>
</reference>
<evidence type="ECO:0000313" key="6">
    <source>
        <dbReference type="Proteomes" id="UP000267469"/>
    </source>
</evidence>
<dbReference type="Gene3D" id="1.10.10.60">
    <property type="entry name" value="Homeodomain-like"/>
    <property type="match status" value="1"/>
</dbReference>
<dbReference type="InterPro" id="IPR020449">
    <property type="entry name" value="Tscrpt_reg_AraC-type_HTH"/>
</dbReference>
<dbReference type="Pfam" id="PF02311">
    <property type="entry name" value="AraC_binding"/>
    <property type="match status" value="1"/>
</dbReference>
<gene>
    <name evidence="5" type="ORF">ED312_22340</name>
</gene>
<evidence type="ECO:0000256" key="3">
    <source>
        <dbReference type="ARBA" id="ARBA00023163"/>
    </source>
</evidence>
<dbReference type="PROSITE" id="PS01124">
    <property type="entry name" value="HTH_ARAC_FAMILY_2"/>
    <property type="match status" value="1"/>
</dbReference>
<dbReference type="SUPFAM" id="SSF51215">
    <property type="entry name" value="Regulatory protein AraC"/>
    <property type="match status" value="1"/>
</dbReference>
<dbReference type="InterPro" id="IPR014710">
    <property type="entry name" value="RmlC-like_jellyroll"/>
</dbReference>